<gene>
    <name evidence="1" type="ORF">CAMP_LOCUS17391</name>
</gene>
<reference evidence="1" key="1">
    <citation type="submission" date="2022-11" db="EMBL/GenBank/DDBJ databases">
        <authorList>
            <person name="Kikuchi T."/>
        </authorList>
    </citation>
    <scope>NUCLEOTIDE SEQUENCE</scope>
    <source>
        <strain evidence="1">PS1010</strain>
    </source>
</reference>
<keyword evidence="2" id="KW-1185">Reference proteome</keyword>
<sequence length="138" mass="16570">MSERIKSKNCDLIRAVFDVKIRDINISFHAFLQRIGDILDFETSEKVDRLLRRFRRAFCIIEQELDVLAFGFEVGCANDMFKSFEKIMEFLREMIVIELKTCTVLREYSEKQRAERLRLVNFNDQSQYDDEDTENRRP</sequence>
<evidence type="ECO:0000313" key="1">
    <source>
        <dbReference type="EMBL" id="CAI5454754.1"/>
    </source>
</evidence>
<name>A0A9P1J4D6_9PELO</name>
<evidence type="ECO:0000313" key="2">
    <source>
        <dbReference type="Proteomes" id="UP001152747"/>
    </source>
</evidence>
<organism evidence="1 2">
    <name type="scientific">Caenorhabditis angaria</name>
    <dbReference type="NCBI Taxonomy" id="860376"/>
    <lineage>
        <taxon>Eukaryota</taxon>
        <taxon>Metazoa</taxon>
        <taxon>Ecdysozoa</taxon>
        <taxon>Nematoda</taxon>
        <taxon>Chromadorea</taxon>
        <taxon>Rhabditida</taxon>
        <taxon>Rhabditina</taxon>
        <taxon>Rhabditomorpha</taxon>
        <taxon>Rhabditoidea</taxon>
        <taxon>Rhabditidae</taxon>
        <taxon>Peloderinae</taxon>
        <taxon>Caenorhabditis</taxon>
    </lineage>
</organism>
<proteinExistence type="predicted"/>
<accession>A0A9P1J4D6</accession>
<dbReference type="EMBL" id="CANHGI010000006">
    <property type="protein sequence ID" value="CAI5454754.1"/>
    <property type="molecule type" value="Genomic_DNA"/>
</dbReference>
<dbReference type="AlphaFoldDB" id="A0A9P1J4D6"/>
<protein>
    <submittedName>
        <fullName evidence="1">Uncharacterized protein</fullName>
    </submittedName>
</protein>
<dbReference type="Proteomes" id="UP001152747">
    <property type="component" value="Unassembled WGS sequence"/>
</dbReference>
<comment type="caution">
    <text evidence="1">The sequence shown here is derived from an EMBL/GenBank/DDBJ whole genome shotgun (WGS) entry which is preliminary data.</text>
</comment>